<evidence type="ECO:0000313" key="1">
    <source>
        <dbReference type="EMBL" id="GMA20420.1"/>
    </source>
</evidence>
<dbReference type="SUPFAM" id="SSF53187">
    <property type="entry name" value="Zn-dependent exopeptidases"/>
    <property type="match status" value="1"/>
</dbReference>
<dbReference type="EMBL" id="BSUJ01000001">
    <property type="protein sequence ID" value="GMA20420.1"/>
    <property type="molecule type" value="Genomic_DNA"/>
</dbReference>
<dbReference type="NCBIfam" id="TIGR01891">
    <property type="entry name" value="amidohydrolases"/>
    <property type="match status" value="1"/>
</dbReference>
<organism evidence="1 2">
    <name type="scientific">Arsenicicoccus piscis</name>
    <dbReference type="NCBI Taxonomy" id="673954"/>
    <lineage>
        <taxon>Bacteria</taxon>
        <taxon>Bacillati</taxon>
        <taxon>Actinomycetota</taxon>
        <taxon>Actinomycetes</taxon>
        <taxon>Micrococcales</taxon>
        <taxon>Intrasporangiaceae</taxon>
        <taxon>Arsenicicoccus</taxon>
    </lineage>
</organism>
<proteinExistence type="predicted"/>
<dbReference type="PIRSF" id="PIRSF005962">
    <property type="entry name" value="Pept_M20D_amidohydro"/>
    <property type="match status" value="1"/>
</dbReference>
<dbReference type="InterPro" id="IPR036264">
    <property type="entry name" value="Bact_exopeptidase_dim_dom"/>
</dbReference>
<dbReference type="PANTHER" id="PTHR11014">
    <property type="entry name" value="PEPTIDASE M20 FAMILY MEMBER"/>
    <property type="match status" value="1"/>
</dbReference>
<sequence>MCFSVSSSARAASSDPATSIDELLSGLGALVAELEPGLIAFRRDVHAHPELAHEETRTTTRIAEVLAEAGIAFTTLRGTGLLVDLGAARPTRRVALRADLDALPLTERSGLPFASSWPGVSHACGHDVHTTVLLGAALALARVEAELEARGLAVRCIFQPAEEVFPGGAEAVIEQGALDGVDVVYALHCDPTLEVGRVGLRVGPITAASDHLEVRLRGAGGHTSRPHLTQDLTYALAKVVTDVPASLSRRVDPRSVVALVWGKISAGDAANVIPETGVALGTVRCLDAEVWDAIGPLLQELVHAAAAPFGVAVEVNHERGVPPVVNDAAAVASLRSGITATLGAEAVAPTPQSLGGEDFSWMTRHVPGALARLGTKTPGGPSYDLHRPDLVVDERAIGVGVSTFVGAALQALLVPAP</sequence>
<protein>
    <submittedName>
        <fullName evidence="1">Amidohydrolase</fullName>
    </submittedName>
</protein>
<dbReference type="Gene3D" id="3.40.630.10">
    <property type="entry name" value="Zn peptidases"/>
    <property type="match status" value="1"/>
</dbReference>
<gene>
    <name evidence="1" type="ORF">GCM10025862_24410</name>
</gene>
<dbReference type="Gene3D" id="3.30.70.360">
    <property type="match status" value="1"/>
</dbReference>
<dbReference type="PANTHER" id="PTHR11014:SF63">
    <property type="entry name" value="METALLOPEPTIDASE, PUTATIVE (AFU_ORTHOLOGUE AFUA_6G09600)-RELATED"/>
    <property type="match status" value="1"/>
</dbReference>
<keyword evidence="2" id="KW-1185">Reference proteome</keyword>
<name>A0ABQ6HQF3_9MICO</name>
<dbReference type="SUPFAM" id="SSF55031">
    <property type="entry name" value="Bacterial exopeptidase dimerisation domain"/>
    <property type="match status" value="1"/>
</dbReference>
<accession>A0ABQ6HQF3</accession>
<dbReference type="Proteomes" id="UP001157109">
    <property type="component" value="Unassembled WGS sequence"/>
</dbReference>
<comment type="caution">
    <text evidence="1">The sequence shown here is derived from an EMBL/GenBank/DDBJ whole genome shotgun (WGS) entry which is preliminary data.</text>
</comment>
<dbReference type="InterPro" id="IPR002933">
    <property type="entry name" value="Peptidase_M20"/>
</dbReference>
<dbReference type="Pfam" id="PF01546">
    <property type="entry name" value="Peptidase_M20"/>
    <property type="match status" value="1"/>
</dbReference>
<reference evidence="2" key="1">
    <citation type="journal article" date="2019" name="Int. J. Syst. Evol. Microbiol.">
        <title>The Global Catalogue of Microorganisms (GCM) 10K type strain sequencing project: providing services to taxonomists for standard genome sequencing and annotation.</title>
        <authorList>
            <consortium name="The Broad Institute Genomics Platform"/>
            <consortium name="The Broad Institute Genome Sequencing Center for Infectious Disease"/>
            <person name="Wu L."/>
            <person name="Ma J."/>
        </authorList>
    </citation>
    <scope>NUCLEOTIDE SEQUENCE [LARGE SCALE GENOMIC DNA]</scope>
    <source>
        <strain evidence="2">NBRC 105830</strain>
    </source>
</reference>
<evidence type="ECO:0000313" key="2">
    <source>
        <dbReference type="Proteomes" id="UP001157109"/>
    </source>
</evidence>
<dbReference type="InterPro" id="IPR017439">
    <property type="entry name" value="Amidohydrolase"/>
</dbReference>